<evidence type="ECO:0000313" key="7">
    <source>
        <dbReference type="Proteomes" id="UP000297753"/>
    </source>
</evidence>
<keyword evidence="3" id="KW-0238">DNA-binding</keyword>
<gene>
    <name evidence="6" type="ORF">ELS82_05520</name>
</gene>
<evidence type="ECO:0000256" key="3">
    <source>
        <dbReference type="ARBA" id="ARBA00023125"/>
    </source>
</evidence>
<keyword evidence="4" id="KW-0804">Transcription</keyword>
<comment type="similarity">
    <text evidence="1">Belongs to the LysR transcriptional regulatory family.</text>
</comment>
<organism evidence="6 7">
    <name type="scientific">Vibrio ouci</name>
    <dbReference type="NCBI Taxonomy" id="2499078"/>
    <lineage>
        <taxon>Bacteria</taxon>
        <taxon>Pseudomonadati</taxon>
        <taxon>Pseudomonadota</taxon>
        <taxon>Gammaproteobacteria</taxon>
        <taxon>Vibrionales</taxon>
        <taxon>Vibrionaceae</taxon>
        <taxon>Vibrio</taxon>
    </lineage>
</organism>
<evidence type="ECO:0000256" key="2">
    <source>
        <dbReference type="ARBA" id="ARBA00023015"/>
    </source>
</evidence>
<evidence type="ECO:0000313" key="6">
    <source>
        <dbReference type="EMBL" id="TFH92649.1"/>
    </source>
</evidence>
<dbReference type="GO" id="GO:0003700">
    <property type="term" value="F:DNA-binding transcription factor activity"/>
    <property type="evidence" value="ECO:0007669"/>
    <property type="project" value="InterPro"/>
</dbReference>
<dbReference type="SUPFAM" id="SSF46785">
    <property type="entry name" value="Winged helix' DNA-binding domain"/>
    <property type="match status" value="1"/>
</dbReference>
<dbReference type="PANTHER" id="PTHR30537">
    <property type="entry name" value="HTH-TYPE TRANSCRIPTIONAL REGULATOR"/>
    <property type="match status" value="1"/>
</dbReference>
<accession>A0A4Y8WIK0</accession>
<reference evidence="6 7" key="1">
    <citation type="submission" date="2019-01" db="EMBL/GenBank/DDBJ databases">
        <title>Vibrio BEI176 sp. nov, a marine bacterium isolated from China: eastern marignal seas.</title>
        <authorList>
            <person name="Li B."/>
        </authorList>
    </citation>
    <scope>NUCLEOTIDE SEQUENCE [LARGE SCALE GENOMIC DNA]</scope>
    <source>
        <strain evidence="6 7">BEI176</strain>
    </source>
</reference>
<dbReference type="PRINTS" id="PR00039">
    <property type="entry name" value="HTHLYSR"/>
</dbReference>
<keyword evidence="7" id="KW-1185">Reference proteome</keyword>
<dbReference type="Pfam" id="PF00126">
    <property type="entry name" value="HTH_1"/>
    <property type="match status" value="1"/>
</dbReference>
<dbReference type="Gene3D" id="1.10.10.10">
    <property type="entry name" value="Winged helix-like DNA-binding domain superfamily/Winged helix DNA-binding domain"/>
    <property type="match status" value="1"/>
</dbReference>
<dbReference type="AlphaFoldDB" id="A0A4Y8WIK0"/>
<dbReference type="Proteomes" id="UP000297753">
    <property type="component" value="Unassembled WGS sequence"/>
</dbReference>
<dbReference type="Pfam" id="PF03466">
    <property type="entry name" value="LysR_substrate"/>
    <property type="match status" value="1"/>
</dbReference>
<dbReference type="SUPFAM" id="SSF53850">
    <property type="entry name" value="Periplasmic binding protein-like II"/>
    <property type="match status" value="1"/>
</dbReference>
<feature type="domain" description="HTH lysR-type" evidence="5">
    <location>
        <begin position="10"/>
        <end position="67"/>
    </location>
</feature>
<name>A0A4Y8WIK0_9VIBR</name>
<dbReference type="InterPro" id="IPR058163">
    <property type="entry name" value="LysR-type_TF_proteobact-type"/>
</dbReference>
<dbReference type="InterPro" id="IPR005119">
    <property type="entry name" value="LysR_subst-bd"/>
</dbReference>
<dbReference type="OrthoDB" id="5526340at2"/>
<dbReference type="PROSITE" id="PS50931">
    <property type="entry name" value="HTH_LYSR"/>
    <property type="match status" value="1"/>
</dbReference>
<dbReference type="PANTHER" id="PTHR30537:SF74">
    <property type="entry name" value="HTH-TYPE TRANSCRIPTIONAL REGULATOR TRPI"/>
    <property type="match status" value="1"/>
</dbReference>
<dbReference type="GO" id="GO:0006351">
    <property type="term" value="P:DNA-templated transcription"/>
    <property type="evidence" value="ECO:0007669"/>
    <property type="project" value="TreeGrafter"/>
</dbReference>
<dbReference type="EMBL" id="SATR01000005">
    <property type="protein sequence ID" value="TFH92649.1"/>
    <property type="molecule type" value="Genomic_DNA"/>
</dbReference>
<dbReference type="InterPro" id="IPR036390">
    <property type="entry name" value="WH_DNA-bd_sf"/>
</dbReference>
<dbReference type="RefSeq" id="WP_134834575.1">
    <property type="nucleotide sequence ID" value="NZ_SATR01000005.1"/>
</dbReference>
<dbReference type="InterPro" id="IPR036388">
    <property type="entry name" value="WH-like_DNA-bd_sf"/>
</dbReference>
<keyword evidence="2" id="KW-0805">Transcription regulation</keyword>
<comment type="caution">
    <text evidence="6">The sequence shown here is derived from an EMBL/GenBank/DDBJ whole genome shotgun (WGS) entry which is preliminary data.</text>
</comment>
<proteinExistence type="inferred from homology"/>
<dbReference type="InterPro" id="IPR000847">
    <property type="entry name" value="LysR_HTH_N"/>
</dbReference>
<evidence type="ECO:0000259" key="5">
    <source>
        <dbReference type="PROSITE" id="PS50931"/>
    </source>
</evidence>
<evidence type="ECO:0000256" key="1">
    <source>
        <dbReference type="ARBA" id="ARBA00009437"/>
    </source>
</evidence>
<dbReference type="GO" id="GO:0043565">
    <property type="term" value="F:sequence-specific DNA binding"/>
    <property type="evidence" value="ECO:0007669"/>
    <property type="project" value="TreeGrafter"/>
</dbReference>
<evidence type="ECO:0000256" key="4">
    <source>
        <dbReference type="ARBA" id="ARBA00023163"/>
    </source>
</evidence>
<protein>
    <submittedName>
        <fullName evidence="6">LysR family transcriptional regulator</fullName>
    </submittedName>
</protein>
<sequence>MSLSTSRFLPPLNALKAFESAARLQSLTKAAEELHVTRAAVSQQVKQLEGYLGAALFERKGAKLTLTHDAKYYLPLLTQTFHSLSVGTEQLFARKQRHTVILSVAQSFCIKWLISRLSDFRRQYPDIELKFSSTSSAYPNGSGFADVEIINGTRNCHDPQQRYLTNESWVVVAAPDYVNASLPMSVEQIAQAEKIMTTGYTESWEHWFSHSDYDGEWIKPALQFDHSSLSIEAALNGLGVLLVKDVLVDELVDRGQLVQVYSKQVPTAGGHYLICHNPTKESVAIFVTWLEQAMITHKAETYG</sequence>
<dbReference type="Gene3D" id="3.40.190.10">
    <property type="entry name" value="Periplasmic binding protein-like II"/>
    <property type="match status" value="2"/>
</dbReference>